<evidence type="ECO:0000313" key="2">
    <source>
        <dbReference type="Proteomes" id="UP001193389"/>
    </source>
</evidence>
<sequence length="75" mass="8687">MNSTSIKKQFDGYLPLLTTKQQTLVLEMVKGFLNIDTDVKHITRKQYNQEIDEAVNRVEDGNFVTHEDAMKELSK</sequence>
<gene>
    <name evidence="1" type="ORF">AQPE_3510</name>
</gene>
<proteinExistence type="predicted"/>
<dbReference type="KEGG" id="anf:AQPE_3510"/>
<name>A0A5K7SCW8_9BACT</name>
<dbReference type="Proteomes" id="UP001193389">
    <property type="component" value="Chromosome"/>
</dbReference>
<keyword evidence="2" id="KW-1185">Reference proteome</keyword>
<organism evidence="1 2">
    <name type="scientific">Aquipluma nitroreducens</name>
    <dbReference type="NCBI Taxonomy" id="2010828"/>
    <lineage>
        <taxon>Bacteria</taxon>
        <taxon>Pseudomonadati</taxon>
        <taxon>Bacteroidota</taxon>
        <taxon>Bacteroidia</taxon>
        <taxon>Marinilabiliales</taxon>
        <taxon>Prolixibacteraceae</taxon>
        <taxon>Aquipluma</taxon>
    </lineage>
</organism>
<protein>
    <submittedName>
        <fullName evidence="1">Uncharacterized protein</fullName>
    </submittedName>
</protein>
<reference evidence="1" key="1">
    <citation type="journal article" date="2020" name="Int. J. Syst. Evol. Microbiol.">
        <title>Aquipluma nitroreducens gen. nov. sp. nov., a novel facultatively anaerobic bacterium isolated from a freshwater lake.</title>
        <authorList>
            <person name="Watanabe M."/>
            <person name="Kojima H."/>
            <person name="Fukui M."/>
        </authorList>
    </citation>
    <scope>NUCLEOTIDE SEQUENCE</scope>
    <source>
        <strain evidence="1">MeG22</strain>
    </source>
</reference>
<dbReference type="AlphaFoldDB" id="A0A5K7SCW8"/>
<accession>A0A5K7SCW8</accession>
<dbReference type="RefSeq" id="WP_318347580.1">
    <property type="nucleotide sequence ID" value="NZ_AP018694.1"/>
</dbReference>
<evidence type="ECO:0000313" key="1">
    <source>
        <dbReference type="EMBL" id="BBE19325.1"/>
    </source>
</evidence>
<dbReference type="EMBL" id="AP018694">
    <property type="protein sequence ID" value="BBE19325.1"/>
    <property type="molecule type" value="Genomic_DNA"/>
</dbReference>